<accession>F2NJW5</accession>
<evidence type="ECO:0000313" key="3">
    <source>
        <dbReference type="Proteomes" id="UP000000483"/>
    </source>
</evidence>
<dbReference type="Proteomes" id="UP000000483">
    <property type="component" value="Chromosome"/>
</dbReference>
<protein>
    <submittedName>
        <fullName evidence="2">Aminoglycoside phosphotransferase</fullName>
    </submittedName>
</protein>
<sequence length="340" mass="39226">MRPDELSDSLPLLAKELARWGGRVNDLLPIAGDGSDRRYFRLRRPQGDIVCLYHPHPPGSQVTENDSFYTIGQHLRRQGAPVPEIYIYCPEEGWFLLEDLGDGNLQQEIQRLGTGPAGLELYRRALHILVQMQVAGALGFKTEWCFDTAFYDAALVRQRECHYFVRAFLQGYCNLPVDLEALAADFDHLLQQALVPEVRFFLHRDFQSRNLMVHQGRLRVIDFQGGRLGPLQYDLAALLLDPYVGLSLPLQEILLAEYLLLLRDRLDFDPDAWRQRYDYLAICRNLQMLGAYGFLSRDKGKVQFERFIPPARASLRRRLEIVGREQFPVLGQLLEIQVKE</sequence>
<keyword evidence="3" id="KW-1185">Reference proteome</keyword>
<reference evidence="3" key="2">
    <citation type="submission" date="2011-03" db="EMBL/GenBank/DDBJ databases">
        <title>The complete genome of Desulfobacca acetoxidans DSM 11109.</title>
        <authorList>
            <consortium name="US DOE Joint Genome Institute (JGI-PGF)"/>
            <person name="Lucas S."/>
            <person name="Copeland A."/>
            <person name="Lapidus A."/>
            <person name="Bruce D."/>
            <person name="Goodwin L."/>
            <person name="Pitluck S."/>
            <person name="Peters L."/>
            <person name="Kyrpides N."/>
            <person name="Mavromatis K."/>
            <person name="Ivanova N."/>
            <person name="Ovchinnikova G."/>
            <person name="Teshima H."/>
            <person name="Detter J.C."/>
            <person name="Han C."/>
            <person name="Land M."/>
            <person name="Hauser L."/>
            <person name="Markowitz V."/>
            <person name="Cheng J.-F."/>
            <person name="Hugenholtz P."/>
            <person name="Woyke T."/>
            <person name="Wu D."/>
            <person name="Spring S."/>
            <person name="Schueler E."/>
            <person name="Brambilla E."/>
            <person name="Klenk H.-P."/>
            <person name="Eisen J.A."/>
        </authorList>
    </citation>
    <scope>NUCLEOTIDE SEQUENCE [LARGE SCALE GENOMIC DNA]</scope>
    <source>
        <strain evidence="3">ATCC 700848 / DSM 11109 / ASRB2</strain>
    </source>
</reference>
<dbReference type="SUPFAM" id="SSF56112">
    <property type="entry name" value="Protein kinase-like (PK-like)"/>
    <property type="match status" value="1"/>
</dbReference>
<gene>
    <name evidence="2" type="ordered locus">Desac_2080</name>
</gene>
<dbReference type="OrthoDB" id="9809275at2"/>
<dbReference type="KEGG" id="dao:Desac_2080"/>
<dbReference type="eggNOG" id="COG3178">
    <property type="taxonomic scope" value="Bacteria"/>
</dbReference>
<dbReference type="Gene3D" id="3.30.200.20">
    <property type="entry name" value="Phosphorylase Kinase, domain 1"/>
    <property type="match status" value="1"/>
</dbReference>
<dbReference type="InterPro" id="IPR011009">
    <property type="entry name" value="Kinase-like_dom_sf"/>
</dbReference>
<proteinExistence type="predicted"/>
<dbReference type="HOGENOM" id="CLU_021467_0_0_7"/>
<dbReference type="Gene3D" id="3.90.1200.10">
    <property type="match status" value="1"/>
</dbReference>
<dbReference type="EMBL" id="CP002629">
    <property type="protein sequence ID" value="AEB09909.1"/>
    <property type="molecule type" value="Genomic_DNA"/>
</dbReference>
<evidence type="ECO:0000313" key="2">
    <source>
        <dbReference type="EMBL" id="AEB09909.1"/>
    </source>
</evidence>
<dbReference type="GO" id="GO:0016740">
    <property type="term" value="F:transferase activity"/>
    <property type="evidence" value="ECO:0007669"/>
    <property type="project" value="UniProtKB-KW"/>
</dbReference>
<dbReference type="STRING" id="880072.Desac_2080"/>
<dbReference type="AlphaFoldDB" id="F2NJW5"/>
<name>F2NJW5_DESAR</name>
<evidence type="ECO:0000259" key="1">
    <source>
        <dbReference type="Pfam" id="PF01636"/>
    </source>
</evidence>
<dbReference type="InterPro" id="IPR002575">
    <property type="entry name" value="Aminoglycoside_PTrfase"/>
</dbReference>
<dbReference type="Pfam" id="PF01636">
    <property type="entry name" value="APH"/>
    <property type="match status" value="1"/>
</dbReference>
<keyword evidence="2" id="KW-0808">Transferase</keyword>
<feature type="domain" description="Aminoglycoside phosphotransferase" evidence="1">
    <location>
        <begin position="27"/>
        <end position="261"/>
    </location>
</feature>
<reference evidence="2 3" key="1">
    <citation type="journal article" date="2011" name="Stand. Genomic Sci.">
        <title>Complete genome sequence of the acetate-degrading sulfate reducer Desulfobacca acetoxidans type strain (ASRB2).</title>
        <authorList>
            <person name="Goker M."/>
            <person name="Teshima H."/>
            <person name="Lapidus A."/>
            <person name="Nolan M."/>
            <person name="Lucas S."/>
            <person name="Hammon N."/>
            <person name="Deshpande S."/>
            <person name="Cheng J.F."/>
            <person name="Tapia R."/>
            <person name="Han C."/>
            <person name="Goodwin L."/>
            <person name="Pitluck S."/>
            <person name="Huntemann M."/>
            <person name="Liolios K."/>
            <person name="Ivanova N."/>
            <person name="Pagani I."/>
            <person name="Mavromatis K."/>
            <person name="Ovchinikova G."/>
            <person name="Pati A."/>
            <person name="Chen A."/>
            <person name="Palaniappan K."/>
            <person name="Land M."/>
            <person name="Hauser L."/>
            <person name="Brambilla E.M."/>
            <person name="Rohde M."/>
            <person name="Spring S."/>
            <person name="Detter J.C."/>
            <person name="Woyke T."/>
            <person name="Bristow J."/>
            <person name="Eisen J.A."/>
            <person name="Markowitz V."/>
            <person name="Hugenholtz P."/>
            <person name="Kyrpides N.C."/>
            <person name="Klenk H.P."/>
        </authorList>
    </citation>
    <scope>NUCLEOTIDE SEQUENCE [LARGE SCALE GENOMIC DNA]</scope>
    <source>
        <strain evidence="3">ATCC 700848 / DSM 11109 / ASRB2</strain>
    </source>
</reference>
<organism evidence="2 3">
    <name type="scientific">Desulfobacca acetoxidans (strain ATCC 700848 / DSM 11109 / ASRB2)</name>
    <dbReference type="NCBI Taxonomy" id="880072"/>
    <lineage>
        <taxon>Bacteria</taxon>
        <taxon>Pseudomonadati</taxon>
        <taxon>Thermodesulfobacteriota</taxon>
        <taxon>Desulfobaccia</taxon>
        <taxon>Desulfobaccales</taxon>
        <taxon>Desulfobaccaceae</taxon>
        <taxon>Desulfobacca</taxon>
    </lineage>
</organism>
<dbReference type="RefSeq" id="WP_013707018.1">
    <property type="nucleotide sequence ID" value="NC_015388.1"/>
</dbReference>